<dbReference type="InterPro" id="IPR002686">
    <property type="entry name" value="Transposase_17"/>
</dbReference>
<gene>
    <name evidence="2" type="ORF">ACFO8Q_19210</name>
</gene>
<reference evidence="3" key="1">
    <citation type="journal article" date="2019" name="Int. J. Syst. Evol. Microbiol.">
        <title>The Global Catalogue of Microorganisms (GCM) 10K type strain sequencing project: providing services to taxonomists for standard genome sequencing and annotation.</title>
        <authorList>
            <consortium name="The Broad Institute Genomics Platform"/>
            <consortium name="The Broad Institute Genome Sequencing Center for Infectious Disease"/>
            <person name="Wu L."/>
            <person name="Ma J."/>
        </authorList>
    </citation>
    <scope>NUCLEOTIDE SEQUENCE [LARGE SCALE GENOMIC DNA]</scope>
    <source>
        <strain evidence="3">WYCCWR 12678</strain>
    </source>
</reference>
<dbReference type="Proteomes" id="UP001596002">
    <property type="component" value="Unassembled WGS sequence"/>
</dbReference>
<organism evidence="2 3">
    <name type="scientific">Effusibacillus consociatus</name>
    <dbReference type="NCBI Taxonomy" id="1117041"/>
    <lineage>
        <taxon>Bacteria</taxon>
        <taxon>Bacillati</taxon>
        <taxon>Bacillota</taxon>
        <taxon>Bacilli</taxon>
        <taxon>Bacillales</taxon>
        <taxon>Alicyclobacillaceae</taxon>
        <taxon>Effusibacillus</taxon>
    </lineage>
</organism>
<dbReference type="PANTHER" id="PTHR34322">
    <property type="entry name" value="TRANSPOSASE, Y1_TNP DOMAIN-CONTAINING"/>
    <property type="match status" value="1"/>
</dbReference>
<evidence type="ECO:0000259" key="1">
    <source>
        <dbReference type="SMART" id="SM01321"/>
    </source>
</evidence>
<name>A0ABV9Q6L2_9BACL</name>
<dbReference type="Gene3D" id="3.30.70.1290">
    <property type="entry name" value="Transposase IS200-like"/>
    <property type="match status" value="1"/>
</dbReference>
<dbReference type="Pfam" id="PF01797">
    <property type="entry name" value="Y1_Tnp"/>
    <property type="match status" value="1"/>
</dbReference>
<dbReference type="PANTHER" id="PTHR34322:SF2">
    <property type="entry name" value="TRANSPOSASE IS200-LIKE DOMAIN-CONTAINING PROTEIN"/>
    <property type="match status" value="1"/>
</dbReference>
<dbReference type="SUPFAM" id="SSF143422">
    <property type="entry name" value="Transposase IS200-like"/>
    <property type="match status" value="1"/>
</dbReference>
<feature type="domain" description="Transposase IS200-like" evidence="1">
    <location>
        <begin position="9"/>
        <end position="123"/>
    </location>
</feature>
<evidence type="ECO:0000313" key="2">
    <source>
        <dbReference type="EMBL" id="MFC4769463.1"/>
    </source>
</evidence>
<dbReference type="SMART" id="SM01321">
    <property type="entry name" value="Y1_Tnp"/>
    <property type="match status" value="1"/>
</dbReference>
<keyword evidence="3" id="KW-1185">Reference proteome</keyword>
<accession>A0ABV9Q6L2</accession>
<sequence length="184" mass="22607">MGRKKRIWISQCYYHIVSRGNRRDPLFIDIHDFEAFFHILRQVHEKTPFSLASYCLMTNHYHLQLRSSNQPVSKVMSLINKRYATYYNTRYRLSGHVFEKRFYDKAIETKEGMLEVSRYIHLNPVRANMIKVPEQYAWSSFRFYISSFEKEQPYMDWEVLLDYYSGDLREKQQKYYEFVRQEME</sequence>
<protein>
    <submittedName>
        <fullName evidence="2">Transposase</fullName>
    </submittedName>
</protein>
<dbReference type="RefSeq" id="WP_380028005.1">
    <property type="nucleotide sequence ID" value="NZ_JBHSHC010000132.1"/>
</dbReference>
<comment type="caution">
    <text evidence="2">The sequence shown here is derived from an EMBL/GenBank/DDBJ whole genome shotgun (WGS) entry which is preliminary data.</text>
</comment>
<proteinExistence type="predicted"/>
<evidence type="ECO:0000313" key="3">
    <source>
        <dbReference type="Proteomes" id="UP001596002"/>
    </source>
</evidence>
<dbReference type="InterPro" id="IPR036515">
    <property type="entry name" value="Transposase_17_sf"/>
</dbReference>
<dbReference type="EMBL" id="JBHSHC010000132">
    <property type="protein sequence ID" value="MFC4769463.1"/>
    <property type="molecule type" value="Genomic_DNA"/>
</dbReference>